<reference evidence="3 4" key="1">
    <citation type="submission" date="2020-07" db="EMBL/GenBank/DDBJ databases">
        <title>Sequencing the genomes of 1000 actinobacteria strains.</title>
        <authorList>
            <person name="Klenk H.-P."/>
        </authorList>
    </citation>
    <scope>NUCLEOTIDE SEQUENCE [LARGE SCALE GENOMIC DNA]</scope>
    <source>
        <strain evidence="3 4">DSM 100723</strain>
    </source>
</reference>
<feature type="transmembrane region" description="Helical" evidence="2">
    <location>
        <begin position="124"/>
        <end position="142"/>
    </location>
</feature>
<evidence type="ECO:0000256" key="2">
    <source>
        <dbReference type="SAM" id="Phobius"/>
    </source>
</evidence>
<proteinExistence type="predicted"/>
<protein>
    <submittedName>
        <fullName evidence="3">Uncharacterized membrane protein YoaK (UPF0700 family)</fullName>
    </submittedName>
</protein>
<evidence type="ECO:0000313" key="4">
    <source>
        <dbReference type="Proteomes" id="UP000523079"/>
    </source>
</evidence>
<dbReference type="RefSeq" id="WP_182560104.1">
    <property type="nucleotide sequence ID" value="NZ_JACGWT010000003.1"/>
</dbReference>
<feature type="transmembrane region" description="Helical" evidence="2">
    <location>
        <begin position="207"/>
        <end position="227"/>
    </location>
</feature>
<keyword evidence="2" id="KW-0472">Membrane</keyword>
<gene>
    <name evidence="3" type="ORF">FHX74_002163</name>
</gene>
<keyword evidence="4" id="KW-1185">Reference proteome</keyword>
<feature type="transmembrane region" description="Helical" evidence="2">
    <location>
        <begin position="64"/>
        <end position="82"/>
    </location>
</feature>
<accession>A0A7W3ISQ2</accession>
<dbReference type="EMBL" id="JACGWT010000003">
    <property type="protein sequence ID" value="MBA8794544.1"/>
    <property type="molecule type" value="Genomic_DNA"/>
</dbReference>
<name>A0A7W3ISQ2_9ACTN</name>
<dbReference type="AlphaFoldDB" id="A0A7W3ISQ2"/>
<evidence type="ECO:0000313" key="3">
    <source>
        <dbReference type="EMBL" id="MBA8794544.1"/>
    </source>
</evidence>
<feature type="region of interest" description="Disordered" evidence="1">
    <location>
        <begin position="1"/>
        <end position="34"/>
    </location>
</feature>
<dbReference type="Proteomes" id="UP000523079">
    <property type="component" value="Unassembled WGS sequence"/>
</dbReference>
<sequence>MTGHDAEAETSAAISAETSADPRPGTRAARPAAPDPALTLTAGALLMLATGAVDAYVFLQHGHVFAEAMTGNLVLIAIGAVAPEVIAFWLPLVTYLAFAAGVAAAWVLSRSATEVTRTRRERTLQLLTLLLQVAVLTAVGFLPPTFPQPAVTCTVAFVSGMQIAGFRQVGDSAFTTTVMTSNSVRMINATLAALTGREAGRWRVPRSLLVPFAGFVAGVFVGAFSSAGLGDRAAWVCAALMLLVLLVHHRPRRVRSAVPAG</sequence>
<dbReference type="Pfam" id="PF06912">
    <property type="entry name" value="DUF1275"/>
    <property type="match status" value="1"/>
</dbReference>
<feature type="transmembrane region" description="Helical" evidence="2">
    <location>
        <begin position="233"/>
        <end position="249"/>
    </location>
</feature>
<keyword evidence="2" id="KW-1133">Transmembrane helix</keyword>
<comment type="caution">
    <text evidence="3">The sequence shown here is derived from an EMBL/GenBank/DDBJ whole genome shotgun (WGS) entry which is preliminary data.</text>
</comment>
<dbReference type="InterPro" id="IPR010699">
    <property type="entry name" value="DUF1275"/>
</dbReference>
<dbReference type="PANTHER" id="PTHR37314:SF4">
    <property type="entry name" value="UPF0700 TRANSMEMBRANE PROTEIN YOAK"/>
    <property type="match status" value="1"/>
</dbReference>
<dbReference type="PANTHER" id="PTHR37314">
    <property type="entry name" value="SLR0142 PROTEIN"/>
    <property type="match status" value="1"/>
</dbReference>
<feature type="compositionally biased region" description="Low complexity" evidence="1">
    <location>
        <begin position="9"/>
        <end position="34"/>
    </location>
</feature>
<feature type="transmembrane region" description="Helical" evidence="2">
    <location>
        <begin position="88"/>
        <end position="108"/>
    </location>
</feature>
<organism evidence="3 4">
    <name type="scientific">Microlunatus kandeliicorticis</name>
    <dbReference type="NCBI Taxonomy" id="1759536"/>
    <lineage>
        <taxon>Bacteria</taxon>
        <taxon>Bacillati</taxon>
        <taxon>Actinomycetota</taxon>
        <taxon>Actinomycetes</taxon>
        <taxon>Propionibacteriales</taxon>
        <taxon>Propionibacteriaceae</taxon>
        <taxon>Microlunatus</taxon>
    </lineage>
</organism>
<evidence type="ECO:0000256" key="1">
    <source>
        <dbReference type="SAM" id="MobiDB-lite"/>
    </source>
</evidence>
<keyword evidence="2" id="KW-0812">Transmembrane</keyword>
<feature type="transmembrane region" description="Helical" evidence="2">
    <location>
        <begin position="37"/>
        <end position="57"/>
    </location>
</feature>